<dbReference type="EMBL" id="OX451739">
    <property type="protein sequence ID" value="CAI8609389.1"/>
    <property type="molecule type" value="Genomic_DNA"/>
</dbReference>
<reference evidence="1 2" key="1">
    <citation type="submission" date="2023-01" db="EMBL/GenBank/DDBJ databases">
        <authorList>
            <person name="Kreplak J."/>
        </authorList>
    </citation>
    <scope>NUCLEOTIDE SEQUENCE [LARGE SCALE GENOMIC DNA]</scope>
</reference>
<evidence type="ECO:0000313" key="1">
    <source>
        <dbReference type="EMBL" id="CAI8609389.1"/>
    </source>
</evidence>
<proteinExistence type="predicted"/>
<protein>
    <submittedName>
        <fullName evidence="1">Uncharacterized protein</fullName>
    </submittedName>
</protein>
<sequence>MDSDVLFPKTIETPKENDFQALFWLENLKHHPVKSFAQAMKGVYDIPQSQLPQPIIKGDRPSITIPEKEYKVGLDKCKNNLHGRMLWPKGSSPLTVVVLRDKLYRIWPDVKNWGCPIVGKREDFVFFSDIEYENLSELSSHCRKIGSVV</sequence>
<organism evidence="1 2">
    <name type="scientific">Vicia faba</name>
    <name type="common">Broad bean</name>
    <name type="synonym">Faba vulgaris</name>
    <dbReference type="NCBI Taxonomy" id="3906"/>
    <lineage>
        <taxon>Eukaryota</taxon>
        <taxon>Viridiplantae</taxon>
        <taxon>Streptophyta</taxon>
        <taxon>Embryophyta</taxon>
        <taxon>Tracheophyta</taxon>
        <taxon>Spermatophyta</taxon>
        <taxon>Magnoliopsida</taxon>
        <taxon>eudicotyledons</taxon>
        <taxon>Gunneridae</taxon>
        <taxon>Pentapetalae</taxon>
        <taxon>rosids</taxon>
        <taxon>fabids</taxon>
        <taxon>Fabales</taxon>
        <taxon>Fabaceae</taxon>
        <taxon>Papilionoideae</taxon>
        <taxon>50 kb inversion clade</taxon>
        <taxon>NPAAA clade</taxon>
        <taxon>Hologalegina</taxon>
        <taxon>IRL clade</taxon>
        <taxon>Fabeae</taxon>
        <taxon>Vicia</taxon>
    </lineage>
</organism>
<evidence type="ECO:0000313" key="2">
    <source>
        <dbReference type="Proteomes" id="UP001157006"/>
    </source>
</evidence>
<gene>
    <name evidence="1" type="ORF">VFH_IV131120</name>
</gene>
<name>A0AAV1AFZ4_VICFA</name>
<dbReference type="AlphaFoldDB" id="A0AAV1AFZ4"/>
<dbReference type="Proteomes" id="UP001157006">
    <property type="component" value="Chromosome 4"/>
</dbReference>
<accession>A0AAV1AFZ4</accession>
<keyword evidence="2" id="KW-1185">Reference proteome</keyword>